<feature type="compositionally biased region" description="Polar residues" evidence="1">
    <location>
        <begin position="237"/>
        <end position="263"/>
    </location>
</feature>
<gene>
    <name evidence="3" type="ORF">PM001_LOCUS3045</name>
</gene>
<dbReference type="EMBL" id="CAKLBY020000029">
    <property type="protein sequence ID" value="CAK7905125.1"/>
    <property type="molecule type" value="Genomic_DNA"/>
</dbReference>
<evidence type="ECO:0000256" key="2">
    <source>
        <dbReference type="SAM" id="SignalP"/>
    </source>
</evidence>
<evidence type="ECO:0000256" key="1">
    <source>
        <dbReference type="SAM" id="MobiDB-lite"/>
    </source>
</evidence>
<dbReference type="Proteomes" id="UP001162060">
    <property type="component" value="Unassembled WGS sequence"/>
</dbReference>
<feature type="compositionally biased region" description="Low complexity" evidence="1">
    <location>
        <begin position="213"/>
        <end position="230"/>
    </location>
</feature>
<feature type="compositionally biased region" description="Polar residues" evidence="1">
    <location>
        <begin position="333"/>
        <end position="342"/>
    </location>
</feature>
<evidence type="ECO:0000313" key="3">
    <source>
        <dbReference type="EMBL" id="CAK7905125.1"/>
    </source>
</evidence>
<reference evidence="3" key="1">
    <citation type="submission" date="2024-01" db="EMBL/GenBank/DDBJ databases">
        <authorList>
            <person name="Webb A."/>
        </authorList>
    </citation>
    <scope>NUCLEOTIDE SEQUENCE</scope>
    <source>
        <strain evidence="3">Pm1</strain>
    </source>
</reference>
<keyword evidence="2" id="KW-0732">Signal</keyword>
<protein>
    <submittedName>
        <fullName evidence="3">Uncharacterized protein</fullName>
    </submittedName>
</protein>
<feature type="chain" id="PRO_5043819202" evidence="2">
    <location>
        <begin position="26"/>
        <end position="481"/>
    </location>
</feature>
<sequence>MTISKTHHHTLLLGAAALALDAVNAHGYCSRPAMTFPNGGDTTQFVATIESSASGLPGTFTGSPADNAAAFWTAFGSSKFSSIKDLSTSLGQIVAKGATLECGLADPNGTPQPIPDELEWSHSSTEGFTASHEGPCEAWCDDTQVFQDENCAAHFTTVPAKMPYDKAKCSGASRFTFYWLALHSSTWQVYVNCAALEGGSDMYSTSQTEVNASESTEQSSPPTSSSDTPTAVVAPDQSYSFTGTTASPSTTDVPVNTSKSTGEATTPAPSNATAPADVVPTSTPSSTGEPSFTFADTTATPNTTEGVAPNATKIIGSDTSETVAPSTPAPTDPFNTSSAPIATPTTEVISPTVDITTSPKSGAGSNVNAVGVVGIEDDCGSLDTAGEGDNRVVTNSVPVPDEDCGSFDMAGSEDMEDCGSLDIAGGSLDAVGSSGIDNRIISDSAGSFAGEVNPAISESSLNFDDVDRGYTGGKVQAPYQY</sequence>
<accession>A0AAV1T9M2</accession>
<proteinExistence type="predicted"/>
<name>A0AAV1T9M2_9STRA</name>
<organism evidence="3 4">
    <name type="scientific">Peronospora matthiolae</name>
    <dbReference type="NCBI Taxonomy" id="2874970"/>
    <lineage>
        <taxon>Eukaryota</taxon>
        <taxon>Sar</taxon>
        <taxon>Stramenopiles</taxon>
        <taxon>Oomycota</taxon>
        <taxon>Peronosporomycetes</taxon>
        <taxon>Peronosporales</taxon>
        <taxon>Peronosporaceae</taxon>
        <taxon>Peronospora</taxon>
    </lineage>
</organism>
<comment type="caution">
    <text evidence="3">The sequence shown here is derived from an EMBL/GenBank/DDBJ whole genome shotgun (WGS) entry which is preliminary data.</text>
</comment>
<evidence type="ECO:0000313" key="4">
    <source>
        <dbReference type="Proteomes" id="UP001162060"/>
    </source>
</evidence>
<feature type="compositionally biased region" description="Low complexity" evidence="1">
    <location>
        <begin position="264"/>
        <end position="304"/>
    </location>
</feature>
<feature type="region of interest" description="Disordered" evidence="1">
    <location>
        <begin position="205"/>
        <end position="342"/>
    </location>
</feature>
<feature type="signal peptide" evidence="2">
    <location>
        <begin position="1"/>
        <end position="25"/>
    </location>
</feature>
<dbReference type="AlphaFoldDB" id="A0AAV1T9M2"/>